<dbReference type="Gene3D" id="3.90.226.10">
    <property type="entry name" value="2-enoyl-CoA Hydratase, Chain A, domain 1"/>
    <property type="match status" value="1"/>
</dbReference>
<dbReference type="RefSeq" id="WP_245834395.1">
    <property type="nucleotide sequence ID" value="NZ_PGTY01000003.1"/>
</dbReference>
<evidence type="ECO:0000313" key="3">
    <source>
        <dbReference type="Proteomes" id="UP000228531"/>
    </source>
</evidence>
<feature type="compositionally biased region" description="Polar residues" evidence="1">
    <location>
        <begin position="39"/>
        <end position="57"/>
    </location>
</feature>
<evidence type="ECO:0000313" key="2">
    <source>
        <dbReference type="EMBL" id="PJI84945.1"/>
    </source>
</evidence>
<name>A0A2M8W1Z7_9RHOB</name>
<dbReference type="SUPFAM" id="SSF52096">
    <property type="entry name" value="ClpP/crotonase"/>
    <property type="match status" value="1"/>
</dbReference>
<evidence type="ECO:0000256" key="1">
    <source>
        <dbReference type="SAM" id="MobiDB-lite"/>
    </source>
</evidence>
<reference evidence="2 3" key="1">
    <citation type="submission" date="2017-11" db="EMBL/GenBank/DDBJ databases">
        <title>Genomic Encyclopedia of Archaeal and Bacterial Type Strains, Phase II (KMG-II): From Individual Species to Whole Genera.</title>
        <authorList>
            <person name="Goeker M."/>
        </authorList>
    </citation>
    <scope>NUCLEOTIDE SEQUENCE [LARGE SCALE GENOMIC DNA]</scope>
    <source>
        <strain evidence="2 3">DSM 29128</strain>
    </source>
</reference>
<accession>A0A2M8W1Z7</accession>
<keyword evidence="3" id="KW-1185">Reference proteome</keyword>
<comment type="caution">
    <text evidence="2">The sequence shown here is derived from an EMBL/GenBank/DDBJ whole genome shotgun (WGS) entry which is preliminary data.</text>
</comment>
<proteinExistence type="predicted"/>
<gene>
    <name evidence="2" type="ORF">BC777_2939</name>
</gene>
<sequence>MRWLLGGQVVIALFLILADVAGMLPTLFNQASDAPALNRPTQPGDQTRRYQPSNPTQPGAGIDPNMPSQLTLTTQRIDTVTLRGAIAPGDGVRITAELQRIAPETVRLDSPGGSVSDALEIGRVLRQLEVATQIADESVCLSACPYIFVGGVQRSTDTGARLGVHQHSFGESTILPAFLATQDIQSGQAEVLAHLDEMGIDLRIMGPALATPANEIYILTQTELTDWNVVSDVPQ</sequence>
<organism evidence="2 3">
    <name type="scientific">Yoonia maricola</name>
    <dbReference type="NCBI Taxonomy" id="420999"/>
    <lineage>
        <taxon>Bacteria</taxon>
        <taxon>Pseudomonadati</taxon>
        <taxon>Pseudomonadota</taxon>
        <taxon>Alphaproteobacteria</taxon>
        <taxon>Rhodobacterales</taxon>
        <taxon>Paracoccaceae</taxon>
        <taxon>Yoonia</taxon>
    </lineage>
</organism>
<dbReference type="InterPro" id="IPR029045">
    <property type="entry name" value="ClpP/crotonase-like_dom_sf"/>
</dbReference>
<feature type="region of interest" description="Disordered" evidence="1">
    <location>
        <begin position="33"/>
        <end position="67"/>
    </location>
</feature>
<dbReference type="AlphaFoldDB" id="A0A2M8W1Z7"/>
<dbReference type="Proteomes" id="UP000228531">
    <property type="component" value="Unassembled WGS sequence"/>
</dbReference>
<protein>
    <submittedName>
        <fullName evidence="2">Uncharacterized protein</fullName>
    </submittedName>
</protein>
<dbReference type="EMBL" id="PGTY01000003">
    <property type="protein sequence ID" value="PJI84945.1"/>
    <property type="molecule type" value="Genomic_DNA"/>
</dbReference>